<evidence type="ECO:0000313" key="13">
    <source>
        <dbReference type="Proteomes" id="UP000054226"/>
    </source>
</evidence>
<feature type="transmembrane region" description="Helical" evidence="11">
    <location>
        <begin position="186"/>
        <end position="206"/>
    </location>
</feature>
<gene>
    <name evidence="12" type="ORF">H074_17388</name>
</gene>
<evidence type="ECO:0000256" key="3">
    <source>
        <dbReference type="ARBA" id="ARBA00022475"/>
    </source>
</evidence>
<keyword evidence="5" id="KW-0762">Sugar transport</keyword>
<evidence type="ECO:0000313" key="12">
    <source>
        <dbReference type="EMBL" id="EME58377.1"/>
    </source>
</evidence>
<feature type="transmembrane region" description="Helical" evidence="11">
    <location>
        <begin position="270"/>
        <end position="303"/>
    </location>
</feature>
<evidence type="ECO:0000256" key="6">
    <source>
        <dbReference type="ARBA" id="ARBA00022692"/>
    </source>
</evidence>
<feature type="transmembrane region" description="Helical" evidence="11">
    <location>
        <begin position="54"/>
        <end position="73"/>
    </location>
</feature>
<evidence type="ECO:0000256" key="2">
    <source>
        <dbReference type="ARBA" id="ARBA00022448"/>
    </source>
</evidence>
<dbReference type="OrthoDB" id="6844941at2"/>
<evidence type="ECO:0000256" key="9">
    <source>
        <dbReference type="ARBA" id="ARBA00035611"/>
    </source>
</evidence>
<name>M2YU13_9PSEU</name>
<protein>
    <recommendedName>
        <fullName evidence="10">Xylose transport system permease protein XylH</fullName>
    </recommendedName>
</protein>
<proteinExistence type="predicted"/>
<keyword evidence="2" id="KW-0813">Transport</keyword>
<dbReference type="CDD" id="cd06579">
    <property type="entry name" value="TM_PBP1_transp_AraH_like"/>
    <property type="match status" value="1"/>
</dbReference>
<keyword evidence="3" id="KW-1003">Cell membrane</keyword>
<feature type="transmembrane region" description="Helical" evidence="11">
    <location>
        <begin position="236"/>
        <end position="258"/>
    </location>
</feature>
<evidence type="ECO:0000256" key="8">
    <source>
        <dbReference type="ARBA" id="ARBA00023136"/>
    </source>
</evidence>
<dbReference type="Pfam" id="PF02653">
    <property type="entry name" value="BPD_transp_2"/>
    <property type="match status" value="1"/>
</dbReference>
<evidence type="ECO:0000256" key="11">
    <source>
        <dbReference type="SAM" id="Phobius"/>
    </source>
</evidence>
<evidence type="ECO:0000256" key="1">
    <source>
        <dbReference type="ARBA" id="ARBA00004651"/>
    </source>
</evidence>
<feature type="transmembrane region" description="Helical" evidence="11">
    <location>
        <begin position="315"/>
        <end position="335"/>
    </location>
</feature>
<dbReference type="Proteomes" id="UP000054226">
    <property type="component" value="Unassembled WGS sequence"/>
</dbReference>
<dbReference type="PANTHER" id="PTHR32196:SF32">
    <property type="entry name" value="XYLOSE TRANSPORT SYSTEM PERMEASE PROTEIN XYLH"/>
    <property type="match status" value="1"/>
</dbReference>
<keyword evidence="8 11" id="KW-0472">Membrane</keyword>
<keyword evidence="4" id="KW-0997">Cell inner membrane</keyword>
<keyword evidence="6 11" id="KW-0812">Transmembrane</keyword>
<evidence type="ECO:0000256" key="10">
    <source>
        <dbReference type="ARBA" id="ARBA00035686"/>
    </source>
</evidence>
<sequence>MTTTTLDERIAKPRLLDRLVVRPEIGALLGAVVVFLFFTVVTDQFFSGSGVATWLDDASTLGIMAVAVSLLMIGGEFDLSAGVMTASTALVTATLATQAGWNVWLALFASLVFALAVGAFNGWLVMRTGLPSFIVTLGTFLALQGLNLGVTRLVTGTVQVSGMRSTDGYESAGFVFASTVDIGGTAFQISVVWWIGFAVLAAWLLVRTRFGNWIFAVGGSAQSSRAVGVPVVRTKIMLFMTTALAAWLVGSINILRFASVQANQGIGLEFQYIIAAVIGGCLLTGGFGSAIGAAIGALIFGMARQGIVFARWDSDWFMLFLGVMLLSAVLVNNAFRRRAERVRR</sequence>
<feature type="transmembrane region" description="Helical" evidence="11">
    <location>
        <begin position="25"/>
        <end position="42"/>
    </location>
</feature>
<organism evidence="12 13">
    <name type="scientific">Amycolatopsis decaplanina DSM 44594</name>
    <dbReference type="NCBI Taxonomy" id="1284240"/>
    <lineage>
        <taxon>Bacteria</taxon>
        <taxon>Bacillati</taxon>
        <taxon>Actinomycetota</taxon>
        <taxon>Actinomycetes</taxon>
        <taxon>Pseudonocardiales</taxon>
        <taxon>Pseudonocardiaceae</taxon>
        <taxon>Amycolatopsis</taxon>
    </lineage>
</organism>
<dbReference type="RefSeq" id="WP_007031336.1">
    <property type="nucleotide sequence ID" value="NZ_AOHO01000055.1"/>
</dbReference>
<dbReference type="PATRIC" id="fig|1284240.4.peg.3533"/>
<dbReference type="GO" id="GO:0005886">
    <property type="term" value="C:plasma membrane"/>
    <property type="evidence" value="ECO:0007669"/>
    <property type="project" value="UniProtKB-SubCell"/>
</dbReference>
<comment type="caution">
    <text evidence="12">The sequence shown here is derived from an EMBL/GenBank/DDBJ whole genome shotgun (WGS) entry which is preliminary data.</text>
</comment>
<accession>M2YU13</accession>
<comment type="subcellular location">
    <subcellularLocation>
        <location evidence="1">Cell membrane</location>
        <topology evidence="1">Multi-pass membrane protein</topology>
    </subcellularLocation>
</comment>
<keyword evidence="7 11" id="KW-1133">Transmembrane helix</keyword>
<feature type="transmembrane region" description="Helical" evidence="11">
    <location>
        <begin position="103"/>
        <end position="126"/>
    </location>
</feature>
<dbReference type="GO" id="GO:0022857">
    <property type="term" value="F:transmembrane transporter activity"/>
    <property type="evidence" value="ECO:0007669"/>
    <property type="project" value="InterPro"/>
</dbReference>
<evidence type="ECO:0000256" key="4">
    <source>
        <dbReference type="ARBA" id="ARBA00022519"/>
    </source>
</evidence>
<reference evidence="12 13" key="1">
    <citation type="journal article" date="2013" name="Genome Announc.">
        <title>Draft Genome Sequence of Amycolatopsis decaplanina Strain DSM 44594T.</title>
        <authorList>
            <person name="Kaur N."/>
            <person name="Kumar S."/>
            <person name="Bala M."/>
            <person name="Raghava G.P."/>
            <person name="Mayilraj S."/>
        </authorList>
    </citation>
    <scope>NUCLEOTIDE SEQUENCE [LARGE SCALE GENOMIC DNA]</scope>
    <source>
        <strain evidence="12 13">DSM 44594</strain>
    </source>
</reference>
<evidence type="ECO:0000256" key="5">
    <source>
        <dbReference type="ARBA" id="ARBA00022597"/>
    </source>
</evidence>
<keyword evidence="13" id="KW-1185">Reference proteome</keyword>
<comment type="function">
    <text evidence="9">Part of the binding-protein-dependent transport system for D-xylose. Probably responsible for the translocation of the substrate across the membrane.</text>
</comment>
<dbReference type="PANTHER" id="PTHR32196">
    <property type="entry name" value="ABC TRANSPORTER PERMEASE PROTEIN YPHD-RELATED-RELATED"/>
    <property type="match status" value="1"/>
</dbReference>
<dbReference type="InterPro" id="IPR001851">
    <property type="entry name" value="ABC_transp_permease"/>
</dbReference>
<evidence type="ECO:0000256" key="7">
    <source>
        <dbReference type="ARBA" id="ARBA00022989"/>
    </source>
</evidence>
<dbReference type="AlphaFoldDB" id="M2YU13"/>
<feature type="transmembrane region" description="Helical" evidence="11">
    <location>
        <begin position="132"/>
        <end position="154"/>
    </location>
</feature>
<dbReference type="EMBL" id="AOHO01000055">
    <property type="protein sequence ID" value="EME58377.1"/>
    <property type="molecule type" value="Genomic_DNA"/>
</dbReference>